<dbReference type="Pfam" id="PF08044">
    <property type="entry name" value="DUF1707"/>
    <property type="match status" value="1"/>
</dbReference>
<keyword evidence="2" id="KW-0812">Transmembrane</keyword>
<evidence type="ECO:0000313" key="5">
    <source>
        <dbReference type="Proteomes" id="UP000190637"/>
    </source>
</evidence>
<name>A0A1T4SV91_9ACTN</name>
<evidence type="ECO:0000256" key="1">
    <source>
        <dbReference type="SAM" id="MobiDB-lite"/>
    </source>
</evidence>
<gene>
    <name evidence="4" type="ORF">SAMN02745673_04031</name>
</gene>
<feature type="region of interest" description="Disordered" evidence="1">
    <location>
        <begin position="1"/>
        <end position="20"/>
    </location>
</feature>
<evidence type="ECO:0000256" key="2">
    <source>
        <dbReference type="SAM" id="Phobius"/>
    </source>
</evidence>
<dbReference type="AlphaFoldDB" id="A0A1T4SV91"/>
<keyword evidence="5" id="KW-1185">Reference proteome</keyword>
<keyword evidence="2" id="KW-1133">Transmembrane helix</keyword>
<dbReference type="PANTHER" id="PTHR40763:SF4">
    <property type="entry name" value="DUF1707 DOMAIN-CONTAINING PROTEIN"/>
    <property type="match status" value="1"/>
</dbReference>
<sequence length="154" mass="16975">MVNRMSEFSPETRASDSDRDRVAKQLQEHFAQGRLDDSEFTTRLEQVYQARTFGELVPLTADLPERDLADLPVVPEHVPAGRSAGSALRDPALLIPWLLWAGVNTLCLLIWLIAYLAGGGSDYPWFLWVAGPWGVVMAFITIGAIIARRGGDAP</sequence>
<dbReference type="EMBL" id="FUWS01000011">
    <property type="protein sequence ID" value="SKA31828.1"/>
    <property type="molecule type" value="Genomic_DNA"/>
</dbReference>
<dbReference type="InterPro" id="IPR012551">
    <property type="entry name" value="DUF1707_SHOCT-like"/>
</dbReference>
<accession>A0A1T4SV91</accession>
<feature type="domain" description="DUF1707" evidence="3">
    <location>
        <begin position="12"/>
        <end position="64"/>
    </location>
</feature>
<evidence type="ECO:0000313" key="4">
    <source>
        <dbReference type="EMBL" id="SKA31828.1"/>
    </source>
</evidence>
<dbReference type="STRING" id="1122192.SAMN02745673_04031"/>
<dbReference type="PANTHER" id="PTHR40763">
    <property type="entry name" value="MEMBRANE PROTEIN-RELATED"/>
    <property type="match status" value="1"/>
</dbReference>
<evidence type="ECO:0000259" key="3">
    <source>
        <dbReference type="Pfam" id="PF08044"/>
    </source>
</evidence>
<reference evidence="4 5" key="1">
    <citation type="submission" date="2017-02" db="EMBL/GenBank/DDBJ databases">
        <authorList>
            <person name="Peterson S.W."/>
        </authorList>
    </citation>
    <scope>NUCLEOTIDE SEQUENCE [LARGE SCALE GENOMIC DNA]</scope>
    <source>
        <strain evidence="4 5">DSM 45154</strain>
    </source>
</reference>
<organism evidence="4 5">
    <name type="scientific">Marinactinospora thermotolerans DSM 45154</name>
    <dbReference type="NCBI Taxonomy" id="1122192"/>
    <lineage>
        <taxon>Bacteria</taxon>
        <taxon>Bacillati</taxon>
        <taxon>Actinomycetota</taxon>
        <taxon>Actinomycetes</taxon>
        <taxon>Streptosporangiales</taxon>
        <taxon>Nocardiopsidaceae</taxon>
        <taxon>Marinactinospora</taxon>
    </lineage>
</organism>
<protein>
    <recommendedName>
        <fullName evidence="3">DUF1707 domain-containing protein</fullName>
    </recommendedName>
</protein>
<dbReference type="Proteomes" id="UP000190637">
    <property type="component" value="Unassembled WGS sequence"/>
</dbReference>
<feature type="transmembrane region" description="Helical" evidence="2">
    <location>
        <begin position="92"/>
        <end position="113"/>
    </location>
</feature>
<proteinExistence type="predicted"/>
<feature type="transmembrane region" description="Helical" evidence="2">
    <location>
        <begin position="125"/>
        <end position="147"/>
    </location>
</feature>
<keyword evidence="2" id="KW-0472">Membrane</keyword>